<organism evidence="2">
    <name type="scientific">Symploca sp. SIO1C4</name>
    <dbReference type="NCBI Taxonomy" id="2607765"/>
    <lineage>
        <taxon>Bacteria</taxon>
        <taxon>Bacillati</taxon>
        <taxon>Cyanobacteriota</taxon>
        <taxon>Cyanophyceae</taxon>
        <taxon>Coleofasciculales</taxon>
        <taxon>Coleofasciculaceae</taxon>
        <taxon>Symploca</taxon>
    </lineage>
</organism>
<proteinExistence type="predicted"/>
<dbReference type="AlphaFoldDB" id="A0A6B3NL17"/>
<keyword evidence="1" id="KW-1133">Transmembrane helix</keyword>
<name>A0A6B3NL17_9CYAN</name>
<evidence type="ECO:0000313" key="2">
    <source>
        <dbReference type="EMBL" id="NER30301.1"/>
    </source>
</evidence>
<feature type="transmembrane region" description="Helical" evidence="1">
    <location>
        <begin position="34"/>
        <end position="61"/>
    </location>
</feature>
<dbReference type="EMBL" id="JAAHFQ010000525">
    <property type="protein sequence ID" value="NER30301.1"/>
    <property type="molecule type" value="Genomic_DNA"/>
</dbReference>
<keyword evidence="1" id="KW-0812">Transmembrane</keyword>
<reference evidence="2" key="1">
    <citation type="submission" date="2019-11" db="EMBL/GenBank/DDBJ databases">
        <title>Genomic insights into an expanded diversity of filamentous marine cyanobacteria reveals the extraordinary biosynthetic potential of Moorea and Okeania.</title>
        <authorList>
            <person name="Ferreira Leao T."/>
            <person name="Wang M."/>
            <person name="Moss N."/>
            <person name="Da Silva R."/>
            <person name="Sanders J."/>
            <person name="Nurk S."/>
            <person name="Gurevich A."/>
            <person name="Humphrey G."/>
            <person name="Reher R."/>
            <person name="Zhu Q."/>
            <person name="Belda-Ferre P."/>
            <person name="Glukhov E."/>
            <person name="Rex R."/>
            <person name="Dorrestein P.C."/>
            <person name="Knight R."/>
            <person name="Pevzner P."/>
            <person name="Gerwick W.H."/>
            <person name="Gerwick L."/>
        </authorList>
    </citation>
    <scope>NUCLEOTIDE SEQUENCE</scope>
    <source>
        <strain evidence="2">SIO1C4</strain>
    </source>
</reference>
<comment type="caution">
    <text evidence="2">The sequence shown here is derived from an EMBL/GenBank/DDBJ whole genome shotgun (WGS) entry which is preliminary data.</text>
</comment>
<accession>A0A6B3NL17</accession>
<protein>
    <submittedName>
        <fullName evidence="2">Uncharacterized protein</fullName>
    </submittedName>
</protein>
<evidence type="ECO:0000256" key="1">
    <source>
        <dbReference type="SAM" id="Phobius"/>
    </source>
</evidence>
<sequence>MSHSETKPIVDSVMSDFTYRLFNQSEKTTDLVSFLQAIILLILFPFILLGVVCSAILIMFLKLFEKENTTEIINSKDPSYS</sequence>
<gene>
    <name evidence="2" type="ORF">F6J89_22415</name>
</gene>
<keyword evidence="1" id="KW-0472">Membrane</keyword>